<keyword evidence="1" id="KW-0732">Signal</keyword>
<evidence type="ECO:0008006" key="4">
    <source>
        <dbReference type="Google" id="ProtNLM"/>
    </source>
</evidence>
<comment type="caution">
    <text evidence="2">The sequence shown here is derived from an EMBL/GenBank/DDBJ whole genome shotgun (WGS) entry which is preliminary data.</text>
</comment>
<dbReference type="RefSeq" id="WP_108108914.1">
    <property type="nucleotide sequence ID" value="NZ_QASN01000021.1"/>
</dbReference>
<proteinExistence type="predicted"/>
<dbReference type="Proteomes" id="UP000244064">
    <property type="component" value="Unassembled WGS sequence"/>
</dbReference>
<feature type="signal peptide" evidence="1">
    <location>
        <begin position="1"/>
        <end position="18"/>
    </location>
</feature>
<reference evidence="2 3" key="1">
    <citation type="submission" date="2018-04" db="EMBL/GenBank/DDBJ databases">
        <title>Pseudomonas sp. nov., isolated from mangrove soil.</title>
        <authorList>
            <person name="Chen C."/>
        </authorList>
    </citation>
    <scope>NUCLEOTIDE SEQUENCE [LARGE SCALE GENOMIC DNA]</scope>
    <source>
        <strain evidence="2 3">TC-11</strain>
    </source>
</reference>
<feature type="chain" id="PRO_5015395850" description="DUF2059 domain-containing protein" evidence="1">
    <location>
        <begin position="19"/>
        <end position="245"/>
    </location>
</feature>
<evidence type="ECO:0000313" key="2">
    <source>
        <dbReference type="EMBL" id="PTU73087.1"/>
    </source>
</evidence>
<organism evidence="2 3">
    <name type="scientific">Pseudomonas mangrovi</name>
    <dbReference type="NCBI Taxonomy" id="2161748"/>
    <lineage>
        <taxon>Bacteria</taxon>
        <taxon>Pseudomonadati</taxon>
        <taxon>Pseudomonadota</taxon>
        <taxon>Gammaproteobacteria</taxon>
        <taxon>Pseudomonadales</taxon>
        <taxon>Pseudomonadaceae</taxon>
        <taxon>Pseudomonas</taxon>
    </lineage>
</organism>
<gene>
    <name evidence="2" type="ORF">DBO85_17740</name>
</gene>
<keyword evidence="3" id="KW-1185">Reference proteome</keyword>
<evidence type="ECO:0000313" key="3">
    <source>
        <dbReference type="Proteomes" id="UP000244064"/>
    </source>
</evidence>
<sequence length="245" mass="26723">MRSLVPLLLLLFSSLALAQPVAPEALNKVFELAGVRLLCEQTDPLLKRGLPNEAAKKLGSQFASDALCTALARKVAAKLSSAQLDEAEELLKGTLAARFNAAELAVGATEEGALEEYRKQLAARPPRGARLELVQRLDKAAHTTDLAHLLRYEIGKTQAWLVLRGRGEKISESQLSERTAAEREALLVSSRQGVESFMLFAYRQIPSDQVLAYAQIYENPSVALLLNSTVAAIPEVFAERRAGFK</sequence>
<accession>A0A2T5P5X7</accession>
<dbReference type="EMBL" id="QASN01000021">
    <property type="protein sequence ID" value="PTU73087.1"/>
    <property type="molecule type" value="Genomic_DNA"/>
</dbReference>
<protein>
    <recommendedName>
        <fullName evidence="4">DUF2059 domain-containing protein</fullName>
    </recommendedName>
</protein>
<dbReference type="AlphaFoldDB" id="A0A2T5P5X7"/>
<dbReference type="OrthoDB" id="6853144at2"/>
<evidence type="ECO:0000256" key="1">
    <source>
        <dbReference type="SAM" id="SignalP"/>
    </source>
</evidence>
<name>A0A2T5P5X7_9PSED</name>